<proteinExistence type="predicted"/>
<dbReference type="Proteomes" id="UP000663873">
    <property type="component" value="Unassembled WGS sequence"/>
</dbReference>
<evidence type="ECO:0000313" key="2">
    <source>
        <dbReference type="EMBL" id="CAF3027687.1"/>
    </source>
</evidence>
<keyword evidence="4" id="KW-1185">Reference proteome</keyword>
<dbReference type="EMBL" id="CAJNXB010000126">
    <property type="protein sequence ID" value="CAF3027687.1"/>
    <property type="molecule type" value="Genomic_DNA"/>
</dbReference>
<gene>
    <name evidence="2" type="ORF">TIS948_LOCUS2797</name>
    <name evidence="3" type="ORF">UJA718_LOCUS14706</name>
</gene>
<protein>
    <submittedName>
        <fullName evidence="3">Uncharacterized protein</fullName>
    </submittedName>
</protein>
<sequence>MSNQNVSVSAANGPTPTTPMSSASVPTEHIQRIVQNFVLVWLDPNLDESHEDFKNSVKHLQNIVVSITTFTDAEQCIDFVSDIQDEKVFMIVSGSLGRHLTSNIGIHTWSQLHSIYVLDDNPSTYEQWAQTTSKIKGVYTQIGTIFEALKVDLGHCERSMISISYDGIDPLFMYTQLFKEALLEIEDDDTQSIK</sequence>
<evidence type="ECO:0000256" key="1">
    <source>
        <dbReference type="SAM" id="MobiDB-lite"/>
    </source>
</evidence>
<name>A0A820K466_9BILA</name>
<evidence type="ECO:0000313" key="3">
    <source>
        <dbReference type="EMBL" id="CAF4334354.1"/>
    </source>
</evidence>
<evidence type="ECO:0000313" key="4">
    <source>
        <dbReference type="Proteomes" id="UP000663873"/>
    </source>
</evidence>
<organism evidence="3 4">
    <name type="scientific">Rotaria socialis</name>
    <dbReference type="NCBI Taxonomy" id="392032"/>
    <lineage>
        <taxon>Eukaryota</taxon>
        <taxon>Metazoa</taxon>
        <taxon>Spiralia</taxon>
        <taxon>Gnathifera</taxon>
        <taxon>Rotifera</taxon>
        <taxon>Eurotatoria</taxon>
        <taxon>Bdelloidea</taxon>
        <taxon>Philodinida</taxon>
        <taxon>Philodinidae</taxon>
        <taxon>Rotaria</taxon>
    </lineage>
</organism>
<reference evidence="3" key="1">
    <citation type="submission" date="2021-02" db="EMBL/GenBank/DDBJ databases">
        <authorList>
            <person name="Nowell W R."/>
        </authorList>
    </citation>
    <scope>NUCLEOTIDE SEQUENCE</scope>
</reference>
<dbReference type="EMBL" id="CAJOBP010002101">
    <property type="protein sequence ID" value="CAF4334354.1"/>
    <property type="molecule type" value="Genomic_DNA"/>
</dbReference>
<dbReference type="OrthoDB" id="10029143at2759"/>
<accession>A0A820K466</accession>
<comment type="caution">
    <text evidence="3">The sequence shown here is derived from an EMBL/GenBank/DDBJ whole genome shotgun (WGS) entry which is preliminary data.</text>
</comment>
<feature type="region of interest" description="Disordered" evidence="1">
    <location>
        <begin position="1"/>
        <end position="25"/>
    </location>
</feature>
<dbReference type="AlphaFoldDB" id="A0A820K466"/>
<dbReference type="Proteomes" id="UP000663825">
    <property type="component" value="Unassembled WGS sequence"/>
</dbReference>